<accession>A0A0F9L4Q6</accession>
<proteinExistence type="predicted"/>
<dbReference type="AlphaFoldDB" id="A0A0F9L4Q6"/>
<comment type="caution">
    <text evidence="1">The sequence shown here is derived from an EMBL/GenBank/DDBJ whole genome shotgun (WGS) entry which is preliminary data.</text>
</comment>
<protein>
    <submittedName>
        <fullName evidence="1">Uncharacterized protein</fullName>
    </submittedName>
</protein>
<evidence type="ECO:0000313" key="1">
    <source>
        <dbReference type="EMBL" id="KKM48147.1"/>
    </source>
</evidence>
<gene>
    <name evidence="1" type="ORF">LCGC14_1557980</name>
</gene>
<organism evidence="1">
    <name type="scientific">marine sediment metagenome</name>
    <dbReference type="NCBI Taxonomy" id="412755"/>
    <lineage>
        <taxon>unclassified sequences</taxon>
        <taxon>metagenomes</taxon>
        <taxon>ecological metagenomes</taxon>
    </lineage>
</organism>
<dbReference type="EMBL" id="LAZR01012000">
    <property type="protein sequence ID" value="KKM48147.1"/>
    <property type="molecule type" value="Genomic_DNA"/>
</dbReference>
<name>A0A0F9L4Q6_9ZZZZ</name>
<reference evidence="1" key="1">
    <citation type="journal article" date="2015" name="Nature">
        <title>Complex archaea that bridge the gap between prokaryotes and eukaryotes.</title>
        <authorList>
            <person name="Spang A."/>
            <person name="Saw J.H."/>
            <person name="Jorgensen S.L."/>
            <person name="Zaremba-Niedzwiedzka K."/>
            <person name="Martijn J."/>
            <person name="Lind A.E."/>
            <person name="van Eijk R."/>
            <person name="Schleper C."/>
            <person name="Guy L."/>
            <person name="Ettema T.J."/>
        </authorList>
    </citation>
    <scope>NUCLEOTIDE SEQUENCE</scope>
</reference>
<sequence length="66" mass="7607">MKLKALKEARYTSGSVRVCVDISRELVQGYADRFEDGDFDKTLNHLVELIEQVLGDEDYVESSFDY</sequence>